<evidence type="ECO:0000259" key="1">
    <source>
        <dbReference type="PROSITE" id="PS50404"/>
    </source>
</evidence>
<dbReference type="PANTHER" id="PTHR44051">
    <property type="entry name" value="GLUTATHIONE S-TRANSFERASE-RELATED"/>
    <property type="match status" value="1"/>
</dbReference>
<dbReference type="SFLD" id="SFLDG01151">
    <property type="entry name" value="Main.2:_Nu-like"/>
    <property type="match status" value="1"/>
</dbReference>
<gene>
    <name evidence="3" type="ORF">Q5H94_17070</name>
</gene>
<organism evidence="3 4">
    <name type="scientific">Sphingomonas immobilis</name>
    <dbReference type="NCBI Taxonomy" id="3063997"/>
    <lineage>
        <taxon>Bacteria</taxon>
        <taxon>Pseudomonadati</taxon>
        <taxon>Pseudomonadota</taxon>
        <taxon>Alphaproteobacteria</taxon>
        <taxon>Sphingomonadales</taxon>
        <taxon>Sphingomonadaceae</taxon>
        <taxon>Sphingomonas</taxon>
    </lineage>
</organism>
<dbReference type="SUPFAM" id="SSF52833">
    <property type="entry name" value="Thioredoxin-like"/>
    <property type="match status" value="1"/>
</dbReference>
<dbReference type="InterPro" id="IPR036282">
    <property type="entry name" value="Glutathione-S-Trfase_C_sf"/>
</dbReference>
<dbReference type="PROSITE" id="PS50405">
    <property type="entry name" value="GST_CTER"/>
    <property type="match status" value="1"/>
</dbReference>
<dbReference type="SUPFAM" id="SSF47616">
    <property type="entry name" value="GST C-terminal domain-like"/>
    <property type="match status" value="1"/>
</dbReference>
<evidence type="ECO:0000313" key="3">
    <source>
        <dbReference type="EMBL" id="MDO7844042.1"/>
    </source>
</evidence>
<name>A0ABT9A5L9_9SPHN</name>
<dbReference type="Pfam" id="PF13409">
    <property type="entry name" value="GST_N_2"/>
    <property type="match status" value="1"/>
</dbReference>
<dbReference type="EMBL" id="JAUQSZ010000013">
    <property type="protein sequence ID" value="MDO7844042.1"/>
    <property type="molecule type" value="Genomic_DNA"/>
</dbReference>
<dbReference type="SFLD" id="SFLDG00358">
    <property type="entry name" value="Main_(cytGST)"/>
    <property type="match status" value="1"/>
</dbReference>
<proteinExistence type="predicted"/>
<dbReference type="Proteomes" id="UP001176468">
    <property type="component" value="Unassembled WGS sequence"/>
</dbReference>
<dbReference type="InterPro" id="IPR010987">
    <property type="entry name" value="Glutathione-S-Trfase_C-like"/>
</dbReference>
<dbReference type="InterPro" id="IPR036249">
    <property type="entry name" value="Thioredoxin-like_sf"/>
</dbReference>
<reference evidence="3" key="1">
    <citation type="submission" date="2023-07" db="EMBL/GenBank/DDBJ databases">
        <authorList>
            <person name="Kim M.K."/>
        </authorList>
    </citation>
    <scope>NUCLEOTIDE SEQUENCE</scope>
    <source>
        <strain evidence="3">CA1-15</strain>
    </source>
</reference>
<keyword evidence="4" id="KW-1185">Reference proteome</keyword>
<feature type="domain" description="GST C-terminal" evidence="2">
    <location>
        <begin position="90"/>
        <end position="217"/>
    </location>
</feature>
<dbReference type="InterPro" id="IPR004045">
    <property type="entry name" value="Glutathione_S-Trfase_N"/>
</dbReference>
<dbReference type="SFLD" id="SFLDS00019">
    <property type="entry name" value="Glutathione_Transferase_(cytos"/>
    <property type="match status" value="1"/>
</dbReference>
<sequence>MIEVLYGPTPNVWKITIMLEETRLPYRLTPVYLSRGDQFEPDFLAISPNNRIPAIIDHAPDGGDRPLAIFESGAILLHLAEKSGRFLPTELYARSATIQWLMWQMAGLGPMLGQHGHFQLYAEEKIPYAIDRFRGEAKRLYGVLDRQLTATGAYVAGADYTIADIACFPWIMTHKAQGLSLDDWPQVQRWFATLRARPALQRGLAAGRESYGDAPPLEGAMRRKVFGIGAGGDSRGEE</sequence>
<dbReference type="CDD" id="cd03048">
    <property type="entry name" value="GST_N_Ure2p_like"/>
    <property type="match status" value="1"/>
</dbReference>
<protein>
    <submittedName>
        <fullName evidence="3">Glutathione S-transferase N-terminal domain-containing protein</fullName>
    </submittedName>
</protein>
<evidence type="ECO:0000259" key="2">
    <source>
        <dbReference type="PROSITE" id="PS50405"/>
    </source>
</evidence>
<dbReference type="InterPro" id="IPR004046">
    <property type="entry name" value="GST_C"/>
</dbReference>
<dbReference type="Gene3D" id="3.40.30.10">
    <property type="entry name" value="Glutaredoxin"/>
    <property type="match status" value="1"/>
</dbReference>
<dbReference type="Pfam" id="PF00043">
    <property type="entry name" value="GST_C"/>
    <property type="match status" value="1"/>
</dbReference>
<evidence type="ECO:0000313" key="4">
    <source>
        <dbReference type="Proteomes" id="UP001176468"/>
    </source>
</evidence>
<dbReference type="PROSITE" id="PS50404">
    <property type="entry name" value="GST_NTER"/>
    <property type="match status" value="1"/>
</dbReference>
<comment type="caution">
    <text evidence="3">The sequence shown here is derived from an EMBL/GenBank/DDBJ whole genome shotgun (WGS) entry which is preliminary data.</text>
</comment>
<dbReference type="InterPro" id="IPR040079">
    <property type="entry name" value="Glutathione_S-Trfase"/>
</dbReference>
<dbReference type="CDD" id="cd10291">
    <property type="entry name" value="GST_C_YfcG_like"/>
    <property type="match status" value="1"/>
</dbReference>
<dbReference type="PANTHER" id="PTHR44051:SF19">
    <property type="entry name" value="DISULFIDE-BOND OXIDOREDUCTASE YFCG"/>
    <property type="match status" value="1"/>
</dbReference>
<dbReference type="RefSeq" id="WP_304562503.1">
    <property type="nucleotide sequence ID" value="NZ_JAUQSZ010000013.1"/>
</dbReference>
<feature type="domain" description="GST N-terminal" evidence="1">
    <location>
        <begin position="1"/>
        <end position="87"/>
    </location>
</feature>
<dbReference type="Gene3D" id="1.20.1050.10">
    <property type="match status" value="1"/>
</dbReference>
<accession>A0ABT9A5L9</accession>